<protein>
    <submittedName>
        <fullName evidence="2">Uncharacterized protein</fullName>
    </submittedName>
</protein>
<dbReference type="AlphaFoldDB" id="A0A6L2NWD9"/>
<gene>
    <name evidence="2" type="ORF">Tci_062599</name>
</gene>
<name>A0A6L2NWD9_TANCI</name>
<comment type="caution">
    <text evidence="2">The sequence shown here is derived from an EMBL/GenBank/DDBJ whole genome shotgun (WGS) entry which is preliminary data.</text>
</comment>
<organism evidence="2">
    <name type="scientific">Tanacetum cinerariifolium</name>
    <name type="common">Dalmatian daisy</name>
    <name type="synonym">Chrysanthemum cinerariifolium</name>
    <dbReference type="NCBI Taxonomy" id="118510"/>
    <lineage>
        <taxon>Eukaryota</taxon>
        <taxon>Viridiplantae</taxon>
        <taxon>Streptophyta</taxon>
        <taxon>Embryophyta</taxon>
        <taxon>Tracheophyta</taxon>
        <taxon>Spermatophyta</taxon>
        <taxon>Magnoliopsida</taxon>
        <taxon>eudicotyledons</taxon>
        <taxon>Gunneridae</taxon>
        <taxon>Pentapetalae</taxon>
        <taxon>asterids</taxon>
        <taxon>campanulids</taxon>
        <taxon>Asterales</taxon>
        <taxon>Asteraceae</taxon>
        <taxon>Asteroideae</taxon>
        <taxon>Anthemideae</taxon>
        <taxon>Anthemidinae</taxon>
        <taxon>Tanacetum</taxon>
    </lineage>
</organism>
<dbReference type="EMBL" id="BKCJ010010227">
    <property type="protein sequence ID" value="GEU90621.1"/>
    <property type="molecule type" value="Genomic_DNA"/>
</dbReference>
<proteinExistence type="predicted"/>
<sequence length="118" mass="12038">MGQDVEAFEDVIEDEPHFITEIDNNDLRGLLVPNVRSCGGNGGRGGSMVERGEKISSTGCTCMVNREDCLEGCNGDGGGKVNGDGVDLGVLKSSSGGIPGETIGERGGVMMGHGVGPI</sequence>
<accession>A0A6L2NWD9</accession>
<feature type="compositionally biased region" description="Gly residues" evidence="1">
    <location>
        <begin position="105"/>
        <end position="118"/>
    </location>
</feature>
<reference evidence="2" key="1">
    <citation type="journal article" date="2019" name="Sci. Rep.">
        <title>Draft genome of Tanacetum cinerariifolium, the natural source of mosquito coil.</title>
        <authorList>
            <person name="Yamashiro T."/>
            <person name="Shiraishi A."/>
            <person name="Satake H."/>
            <person name="Nakayama K."/>
        </authorList>
    </citation>
    <scope>NUCLEOTIDE SEQUENCE</scope>
</reference>
<evidence type="ECO:0000313" key="2">
    <source>
        <dbReference type="EMBL" id="GEU90621.1"/>
    </source>
</evidence>
<evidence type="ECO:0000256" key="1">
    <source>
        <dbReference type="SAM" id="MobiDB-lite"/>
    </source>
</evidence>
<feature type="region of interest" description="Disordered" evidence="1">
    <location>
        <begin position="92"/>
        <end position="118"/>
    </location>
</feature>